<dbReference type="Pfam" id="PF13298">
    <property type="entry name" value="LigD_N"/>
    <property type="match status" value="1"/>
</dbReference>
<evidence type="ECO:0000259" key="1">
    <source>
        <dbReference type="Pfam" id="PF13298"/>
    </source>
</evidence>
<keyword evidence="3" id="KW-1185">Reference proteome</keyword>
<sequence>MEDEPSESFCSDIVKKYDASQLERPVYVIQEHHASKLHWDLRFEMNNSLKSWALPKEPPQKIGERRLAISVDDHPIEYAMFEGQIPEGNYGAGKVKTWDKGTFDILENNEKKIIVNIHGARLRGKYCLVHFEQEEKNWLFFKMKYDSK</sequence>
<proteinExistence type="predicted"/>
<dbReference type="NCBIfam" id="TIGR02777">
    <property type="entry name" value="LigD_PE_dom"/>
    <property type="match status" value="1"/>
</dbReference>
<gene>
    <name evidence="2" type="ORF">NDEV_1296</name>
</gene>
<evidence type="ECO:0000313" key="2">
    <source>
        <dbReference type="EMBL" id="CUR52061.1"/>
    </source>
</evidence>
<keyword evidence="2" id="KW-0436">Ligase</keyword>
<evidence type="ECO:0000313" key="3">
    <source>
        <dbReference type="Proteomes" id="UP000196239"/>
    </source>
</evidence>
<name>A0A128A3Y8_9ARCH</name>
<dbReference type="AlphaFoldDB" id="A0A128A3Y8"/>
<protein>
    <submittedName>
        <fullName evidence="2">ATP-dependent DNA ligase</fullName>
    </submittedName>
</protein>
<feature type="domain" description="DNA ligase D 3'-phosphoesterase" evidence="1">
    <location>
        <begin position="30"/>
        <end position="129"/>
    </location>
</feature>
<dbReference type="GO" id="GO:0016874">
    <property type="term" value="F:ligase activity"/>
    <property type="evidence" value="ECO:0007669"/>
    <property type="project" value="UniProtKB-KW"/>
</dbReference>
<dbReference type="EMBL" id="LN890280">
    <property type="protein sequence ID" value="CUR52061.1"/>
    <property type="molecule type" value="Genomic_DNA"/>
</dbReference>
<organism evidence="2 3">
    <name type="scientific">Nitrosotalea devaniterrae</name>
    <dbReference type="NCBI Taxonomy" id="1078905"/>
    <lineage>
        <taxon>Archaea</taxon>
        <taxon>Nitrososphaerota</taxon>
        <taxon>Nitrososphaeria</taxon>
        <taxon>Nitrosotaleales</taxon>
        <taxon>Nitrosotaleaceae</taxon>
        <taxon>Nitrosotalea</taxon>
    </lineage>
</organism>
<dbReference type="Proteomes" id="UP000196239">
    <property type="component" value="Chromosome 1"/>
</dbReference>
<dbReference type="PANTHER" id="PTHR39465">
    <property type="entry name" value="DNA LIGASE D, 3'-PHOSPHOESTERASE DOMAIN"/>
    <property type="match status" value="1"/>
</dbReference>
<dbReference type="KEGG" id="ndv:NDEV_1296"/>
<dbReference type="InterPro" id="IPR014144">
    <property type="entry name" value="LigD_PE_domain"/>
</dbReference>
<dbReference type="PANTHER" id="PTHR39465:SF1">
    <property type="entry name" value="DNA LIGASE D 3'-PHOSPHOESTERASE DOMAIN-CONTAINING PROTEIN"/>
    <property type="match status" value="1"/>
</dbReference>
<accession>A0A128A3Y8</accession>
<reference evidence="3" key="1">
    <citation type="submission" date="2015-10" db="EMBL/GenBank/DDBJ databases">
        <authorList>
            <person name="Lehtovirta-Morley L.E."/>
            <person name="Vieille C."/>
        </authorList>
    </citation>
    <scope>NUCLEOTIDE SEQUENCE [LARGE SCALE GENOMIC DNA]</scope>
</reference>